<dbReference type="Proteomes" id="UP000189835">
    <property type="component" value="Unassembled WGS sequence"/>
</dbReference>
<reference evidence="1 2" key="1">
    <citation type="submission" date="2017-02" db="EMBL/GenBank/DDBJ databases">
        <title>Genome sequence of Microcystis aeruginosa KW.</title>
        <authorList>
            <person name="Oh H.-M."/>
            <person name="Ahn C.-Y."/>
            <person name="Jeong H."/>
            <person name="Srivastava A."/>
            <person name="Lee H.-G."/>
            <person name="Kang S.-R."/>
        </authorList>
    </citation>
    <scope>NUCLEOTIDE SEQUENCE [LARGE SCALE GENOMIC DNA]</scope>
    <source>
        <strain evidence="1 2">KW</strain>
    </source>
</reference>
<accession>A0A1V4BVF6</accession>
<sequence length="223" mass="26770">MEDLKVAKFQFDYKNPGKPDDFSAFVDKLKTSINTMLDKYIEKMEKENLRHNSIQKKFESTFGFDIYANMQVNVKRMQDERVLKFSVLRQNLEDFLTFFLTVKTQIINLPKSNYKSNDAQELDKIKSNLEAMHKIAELALNKHIELFFYDKSDDSKLKENQCHCLHDLKNYIKLYMEDLARYSSLLKRDRWCDLYDIELSLKIEEYLEGKYNREQKLRSVILR</sequence>
<evidence type="ECO:0000313" key="1">
    <source>
        <dbReference type="EMBL" id="OPF18606.1"/>
    </source>
</evidence>
<comment type="caution">
    <text evidence="1">The sequence shown here is derived from an EMBL/GenBank/DDBJ whole genome shotgun (WGS) entry which is preliminary data.</text>
</comment>
<name>A0A1V4BVF6_MICAE</name>
<evidence type="ECO:0000313" key="2">
    <source>
        <dbReference type="Proteomes" id="UP000189835"/>
    </source>
</evidence>
<proteinExistence type="predicted"/>
<dbReference type="AlphaFoldDB" id="A0A1V4BVF6"/>
<organism evidence="1 2">
    <name type="scientific">Microcystis aeruginosa KW</name>
    <dbReference type="NCBI Taxonomy" id="1960155"/>
    <lineage>
        <taxon>Bacteria</taxon>
        <taxon>Bacillati</taxon>
        <taxon>Cyanobacteriota</taxon>
        <taxon>Cyanophyceae</taxon>
        <taxon>Oscillatoriophycideae</taxon>
        <taxon>Chroococcales</taxon>
        <taxon>Microcystaceae</taxon>
        <taxon>Microcystis</taxon>
    </lineage>
</organism>
<dbReference type="EMBL" id="MVGR01000003">
    <property type="protein sequence ID" value="OPF18606.1"/>
    <property type="molecule type" value="Genomic_DNA"/>
</dbReference>
<protein>
    <submittedName>
        <fullName evidence="1">Uncharacterized protein</fullName>
    </submittedName>
</protein>
<gene>
    <name evidence="1" type="ORF">B1L04_03680</name>
</gene>